<evidence type="ECO:0000256" key="1">
    <source>
        <dbReference type="SAM" id="Phobius"/>
    </source>
</evidence>
<proteinExistence type="predicted"/>
<feature type="signal peptide" evidence="2">
    <location>
        <begin position="1"/>
        <end position="16"/>
    </location>
</feature>
<feature type="transmembrane region" description="Helical" evidence="1">
    <location>
        <begin position="48"/>
        <end position="69"/>
    </location>
</feature>
<name>A0A542YWP2_9MICO</name>
<evidence type="ECO:0000256" key="2">
    <source>
        <dbReference type="SAM" id="SignalP"/>
    </source>
</evidence>
<dbReference type="OrthoDB" id="3268522at2"/>
<dbReference type="Pfam" id="PF14019">
    <property type="entry name" value="DUF4235"/>
    <property type="match status" value="1"/>
</dbReference>
<sequence>MGNLVWKLMATGAAMAAGVVASKATDGTWKFVTGGDSPTNPEDPDIDWKEAIAFALVSGAIIGLSRMVANRQAAAIYKKSTGHLPTQLAKKDS</sequence>
<gene>
    <name evidence="3" type="ORF">FB467_3700</name>
</gene>
<accession>A0A542YWP2</accession>
<dbReference type="AlphaFoldDB" id="A0A542YWP2"/>
<organism evidence="3 4">
    <name type="scientific">Ornithinicoccus hortensis</name>
    <dbReference type="NCBI Taxonomy" id="82346"/>
    <lineage>
        <taxon>Bacteria</taxon>
        <taxon>Bacillati</taxon>
        <taxon>Actinomycetota</taxon>
        <taxon>Actinomycetes</taxon>
        <taxon>Micrococcales</taxon>
        <taxon>Intrasporangiaceae</taxon>
        <taxon>Ornithinicoccus</taxon>
    </lineage>
</organism>
<keyword evidence="1" id="KW-0812">Transmembrane</keyword>
<keyword evidence="1" id="KW-1133">Transmembrane helix</keyword>
<keyword evidence="2" id="KW-0732">Signal</keyword>
<keyword evidence="1" id="KW-0472">Membrane</keyword>
<dbReference type="InterPro" id="IPR025329">
    <property type="entry name" value="DUF4235"/>
</dbReference>
<evidence type="ECO:0000313" key="4">
    <source>
        <dbReference type="Proteomes" id="UP000319516"/>
    </source>
</evidence>
<reference evidence="3 4" key="1">
    <citation type="submission" date="2019-06" db="EMBL/GenBank/DDBJ databases">
        <title>Sequencing the genomes of 1000 actinobacteria strains.</title>
        <authorList>
            <person name="Klenk H.-P."/>
        </authorList>
    </citation>
    <scope>NUCLEOTIDE SEQUENCE [LARGE SCALE GENOMIC DNA]</scope>
    <source>
        <strain evidence="3 4">DSM 12335</strain>
    </source>
</reference>
<evidence type="ECO:0000313" key="3">
    <source>
        <dbReference type="EMBL" id="TQL52512.1"/>
    </source>
</evidence>
<comment type="caution">
    <text evidence="3">The sequence shown here is derived from an EMBL/GenBank/DDBJ whole genome shotgun (WGS) entry which is preliminary data.</text>
</comment>
<dbReference type="EMBL" id="VFOP01000001">
    <property type="protein sequence ID" value="TQL52512.1"/>
    <property type="molecule type" value="Genomic_DNA"/>
</dbReference>
<protein>
    <submittedName>
        <fullName evidence="3">Uncharacterized protein DUF4235</fullName>
    </submittedName>
</protein>
<feature type="chain" id="PRO_5039509094" evidence="2">
    <location>
        <begin position="17"/>
        <end position="93"/>
    </location>
</feature>
<dbReference type="RefSeq" id="WP_141786377.1">
    <property type="nucleotide sequence ID" value="NZ_BAAAIK010000001.1"/>
</dbReference>
<dbReference type="Proteomes" id="UP000319516">
    <property type="component" value="Unassembled WGS sequence"/>
</dbReference>
<keyword evidence="4" id="KW-1185">Reference proteome</keyword>